<dbReference type="AlphaFoldDB" id="A0A8H6MK36"/>
<gene>
    <name evidence="1" type="ORF">CSOJ01_14309</name>
</gene>
<protein>
    <submittedName>
        <fullName evidence="1">Amidase</fullName>
    </submittedName>
</protein>
<keyword evidence="2" id="KW-1185">Reference proteome</keyword>
<reference evidence="1 2" key="1">
    <citation type="journal article" date="2020" name="Phytopathology">
        <title>Genome Sequence Resources of Colletotrichum truncatum, C. plurivorum, C. musicola, and C. sojae: Four Species Pathogenic to Soybean (Glycine max).</title>
        <authorList>
            <person name="Rogerio F."/>
            <person name="Boufleur T.R."/>
            <person name="Ciampi-Guillardi M."/>
            <person name="Sukno S.A."/>
            <person name="Thon M.R."/>
            <person name="Massola Junior N.S."/>
            <person name="Baroncelli R."/>
        </authorList>
    </citation>
    <scope>NUCLEOTIDE SEQUENCE [LARGE SCALE GENOMIC DNA]</scope>
    <source>
        <strain evidence="1 2">LFN0009</strain>
    </source>
</reference>
<dbReference type="Gene3D" id="3.90.1300.10">
    <property type="entry name" value="Amidase signature (AS) domain"/>
    <property type="match status" value="1"/>
</dbReference>
<accession>A0A8H6MK36</accession>
<name>A0A8H6MK36_9PEZI</name>
<dbReference type="SUPFAM" id="SSF75304">
    <property type="entry name" value="Amidase signature (AS) enzymes"/>
    <property type="match status" value="1"/>
</dbReference>
<dbReference type="EMBL" id="WIGN01000472">
    <property type="protein sequence ID" value="KAF6791695.1"/>
    <property type="molecule type" value="Genomic_DNA"/>
</dbReference>
<evidence type="ECO:0000313" key="1">
    <source>
        <dbReference type="EMBL" id="KAF6791695.1"/>
    </source>
</evidence>
<proteinExistence type="predicted"/>
<sequence length="196" mass="20659">MDELGLDALVWPSAGDVGRADAETDEESAAHAWRNGVFFSNGNYAVRQFGVPTVSVAKRVMEDSGMPAGLTFASKAYDDNALLGYGYHFEEAHGRRPVPSRTPQLESDGIPRVCGRKMAGTEPPRLTAKATKLCGDVVEILGSVDGSKSGGVESVEVFIDGVSVGPLDMKDDQSLAMIVVVATARNGRSGGKLLCV</sequence>
<comment type="caution">
    <text evidence="1">The sequence shown here is derived from an EMBL/GenBank/DDBJ whole genome shotgun (WGS) entry which is preliminary data.</text>
</comment>
<evidence type="ECO:0000313" key="2">
    <source>
        <dbReference type="Proteomes" id="UP000652219"/>
    </source>
</evidence>
<dbReference type="InterPro" id="IPR036928">
    <property type="entry name" value="AS_sf"/>
</dbReference>
<dbReference type="Proteomes" id="UP000652219">
    <property type="component" value="Unassembled WGS sequence"/>
</dbReference>
<organism evidence="1 2">
    <name type="scientific">Colletotrichum sojae</name>
    <dbReference type="NCBI Taxonomy" id="2175907"/>
    <lineage>
        <taxon>Eukaryota</taxon>
        <taxon>Fungi</taxon>
        <taxon>Dikarya</taxon>
        <taxon>Ascomycota</taxon>
        <taxon>Pezizomycotina</taxon>
        <taxon>Sordariomycetes</taxon>
        <taxon>Hypocreomycetidae</taxon>
        <taxon>Glomerellales</taxon>
        <taxon>Glomerellaceae</taxon>
        <taxon>Colletotrichum</taxon>
        <taxon>Colletotrichum orchidearum species complex</taxon>
    </lineage>
</organism>